<keyword evidence="3" id="KW-1185">Reference proteome</keyword>
<organism evidence="2 3">
    <name type="scientific">Saccharopolyspora endophytica</name>
    <dbReference type="NCBI Taxonomy" id="543886"/>
    <lineage>
        <taxon>Bacteria</taxon>
        <taxon>Bacillati</taxon>
        <taxon>Actinomycetota</taxon>
        <taxon>Actinomycetes</taxon>
        <taxon>Pseudonocardiales</taxon>
        <taxon>Pseudonocardiaceae</taxon>
        <taxon>Saccharopolyspora</taxon>
    </lineage>
</organism>
<gene>
    <name evidence="2" type="ORF">KBO27_02775</name>
</gene>
<dbReference type="EMBL" id="JAGPXE010000001">
    <property type="protein sequence ID" value="MBQ0922851.1"/>
    <property type="molecule type" value="Genomic_DNA"/>
</dbReference>
<accession>A0ABS5D986</accession>
<reference evidence="2 3" key="1">
    <citation type="submission" date="2021-04" db="EMBL/GenBank/DDBJ databases">
        <title>Whole-genome sequencing of Saccharopolyspora endophytica KCTC 19397.</title>
        <authorList>
            <person name="Ay H."/>
            <person name="Saygin H."/>
            <person name="Sahin N."/>
        </authorList>
    </citation>
    <scope>NUCLEOTIDE SEQUENCE [LARGE SCALE GENOMIC DNA]</scope>
    <source>
        <strain evidence="2 3">KCTC 19397</strain>
    </source>
</reference>
<proteinExistence type="predicted"/>
<feature type="compositionally biased region" description="Basic and acidic residues" evidence="1">
    <location>
        <begin position="78"/>
        <end position="101"/>
    </location>
</feature>
<protein>
    <submittedName>
        <fullName evidence="2">Uncharacterized protein</fullName>
    </submittedName>
</protein>
<sequence>MAADDVGAEGVVDLLPGLLRQPFGDVELLGDLADRPSTGLSLVAEGFHDVAEDLGELGELRGDVADRPGQLADDVGDLGDRLGDERDRLRDHPGQRGDRRQQGFQRVGDQARDAVGDQVADELADERDDLAHDRHDRADGARELRRSVEGFALLGGGLAVGVAGGTGPALGVGLDGVLVLTRGLLDGLGDVLPGLAVGGDAVGVPGEPVEGFLERLDVLDQPGQPVGEQGADGVDGEADALHREAAVSEAGLDPARTLVEAGDVVDGLGDADAARPARVTAALGDEAVVALRLLLDERVRHGCTPRISALLESSTCW</sequence>
<comment type="caution">
    <text evidence="2">The sequence shown here is derived from an EMBL/GenBank/DDBJ whole genome shotgun (WGS) entry which is preliminary data.</text>
</comment>
<name>A0ABS5D986_9PSEU</name>
<evidence type="ECO:0000313" key="3">
    <source>
        <dbReference type="Proteomes" id="UP000674084"/>
    </source>
</evidence>
<dbReference type="Proteomes" id="UP000674084">
    <property type="component" value="Unassembled WGS sequence"/>
</dbReference>
<evidence type="ECO:0000313" key="2">
    <source>
        <dbReference type="EMBL" id="MBQ0922851.1"/>
    </source>
</evidence>
<feature type="region of interest" description="Disordered" evidence="1">
    <location>
        <begin position="63"/>
        <end position="117"/>
    </location>
</feature>
<evidence type="ECO:0000256" key="1">
    <source>
        <dbReference type="SAM" id="MobiDB-lite"/>
    </source>
</evidence>